<protein>
    <recommendedName>
        <fullName evidence="3">Dynactin subunit 6</fullName>
    </recommendedName>
</protein>
<proteinExistence type="evidence at transcript level"/>
<comment type="function">
    <text evidence="6">Part of the dynactin complex that activates the molecular motor dynein for ultra-processive transport along microtubules.</text>
</comment>
<reference evidence="7" key="1">
    <citation type="submission" date="2009-03" db="EMBL/GenBank/DDBJ databases">
        <title>Caligus rogercresseyi ESTs and full-length cDNAs.</title>
        <authorList>
            <person name="Yasuike M."/>
            <person name="von Schalburg K."/>
            <person name="Cooper G."/>
            <person name="Leong J."/>
            <person name="Jones S.R.M."/>
            <person name="Koop B.F."/>
        </authorList>
    </citation>
    <scope>NUCLEOTIDE SEQUENCE</scope>
    <source>
        <tissue evidence="7">Whole tissue</tissue>
    </source>
</reference>
<keyword evidence="5" id="KW-0206">Cytoskeleton</keyword>
<dbReference type="PANTHER" id="PTHR13072:SF0">
    <property type="entry name" value="DYNACTIN SUBUNIT 6"/>
    <property type="match status" value="1"/>
</dbReference>
<dbReference type="Gene3D" id="2.160.10.10">
    <property type="entry name" value="Hexapeptide repeat proteins"/>
    <property type="match status" value="1"/>
</dbReference>
<evidence type="ECO:0000256" key="6">
    <source>
        <dbReference type="ARBA" id="ARBA00034687"/>
    </source>
</evidence>
<evidence type="ECO:0000256" key="1">
    <source>
        <dbReference type="ARBA" id="ARBA00004245"/>
    </source>
</evidence>
<dbReference type="InterPro" id="IPR027777">
    <property type="entry name" value="DCTN6"/>
</dbReference>
<accession>C1BMF5</accession>
<gene>
    <name evidence="7" type="primary">DCTN6</name>
</gene>
<sequence length="188" mass="20484">MSSGCLKLAPKVIVCCESELKGDITIGSKTIVHPKACIWALDGPIIIGDNNIIEEGARIINKNEGKSDEDANTPVMIIGSNNVFEVDSETHALKIGGSNVIEPKSFVGRKTVLSSGCIVGAGVSITTEETLRDNTVLYGSEVKRRIQVDRPAPQTLQIEFLSKVLPNYHHLKKPPKSEQMNYENIIMI</sequence>
<dbReference type="EMBL" id="BT075784">
    <property type="protein sequence ID" value="ACO10208.1"/>
    <property type="molecule type" value="mRNA"/>
</dbReference>
<evidence type="ECO:0000256" key="3">
    <source>
        <dbReference type="ARBA" id="ARBA00016573"/>
    </source>
</evidence>
<dbReference type="GO" id="GO:0005869">
    <property type="term" value="C:dynactin complex"/>
    <property type="evidence" value="ECO:0007669"/>
    <property type="project" value="InterPro"/>
</dbReference>
<name>C1BMF5_CALRO</name>
<dbReference type="PANTHER" id="PTHR13072">
    <property type="entry name" value="DYNACTIN 6"/>
    <property type="match status" value="1"/>
</dbReference>
<organism evidence="7">
    <name type="scientific">Caligus rogercresseyi</name>
    <name type="common">Sea louse</name>
    <dbReference type="NCBI Taxonomy" id="217165"/>
    <lineage>
        <taxon>Eukaryota</taxon>
        <taxon>Metazoa</taxon>
        <taxon>Ecdysozoa</taxon>
        <taxon>Arthropoda</taxon>
        <taxon>Crustacea</taxon>
        <taxon>Multicrustacea</taxon>
        <taxon>Hexanauplia</taxon>
        <taxon>Copepoda</taxon>
        <taxon>Siphonostomatoida</taxon>
        <taxon>Caligidae</taxon>
        <taxon>Caligus</taxon>
    </lineage>
</organism>
<dbReference type="SUPFAM" id="SSF51161">
    <property type="entry name" value="Trimeric LpxA-like enzymes"/>
    <property type="match status" value="1"/>
</dbReference>
<evidence type="ECO:0000256" key="5">
    <source>
        <dbReference type="ARBA" id="ARBA00023212"/>
    </source>
</evidence>
<dbReference type="GO" id="GO:0070840">
    <property type="term" value="F:dynein complex binding"/>
    <property type="evidence" value="ECO:0007669"/>
    <property type="project" value="TreeGrafter"/>
</dbReference>
<evidence type="ECO:0000256" key="2">
    <source>
        <dbReference type="ARBA" id="ARBA00007719"/>
    </source>
</evidence>
<comment type="similarity">
    <text evidence="2">Belongs to the dynactin subunits 5/6 family. Dynactin subunit 6 subfamily.</text>
</comment>
<dbReference type="AlphaFoldDB" id="C1BMF5"/>
<dbReference type="InterPro" id="IPR011004">
    <property type="entry name" value="Trimer_LpxA-like_sf"/>
</dbReference>
<evidence type="ECO:0000313" key="7">
    <source>
        <dbReference type="EMBL" id="ACO10208.1"/>
    </source>
</evidence>
<dbReference type="CDD" id="cd04646">
    <property type="entry name" value="LbH_Dynactin_6"/>
    <property type="match status" value="1"/>
</dbReference>
<keyword evidence="4" id="KW-0963">Cytoplasm</keyword>
<dbReference type="GO" id="GO:0007052">
    <property type="term" value="P:mitotic spindle organization"/>
    <property type="evidence" value="ECO:0007669"/>
    <property type="project" value="TreeGrafter"/>
</dbReference>
<comment type="subcellular location">
    <subcellularLocation>
        <location evidence="1">Cytoplasm</location>
        <location evidence="1">Cytoskeleton</location>
    </subcellularLocation>
</comment>
<evidence type="ECO:0000256" key="4">
    <source>
        <dbReference type="ARBA" id="ARBA00022490"/>
    </source>
</evidence>